<accession>A0ABQ0L9B1</accession>
<name>A0ABQ0L9B1_MYCCL</name>
<dbReference type="Proteomes" id="UP000815677">
    <property type="component" value="Unassembled WGS sequence"/>
</dbReference>
<reference evidence="1" key="1">
    <citation type="submission" date="2014-09" db="EMBL/GenBank/DDBJ databases">
        <title>Genome sequence of the luminous mushroom Mycena chlorophos for searching fungal bioluminescence genes.</title>
        <authorList>
            <person name="Tanaka Y."/>
            <person name="Kasuga D."/>
            <person name="Oba Y."/>
            <person name="Hase S."/>
            <person name="Sato K."/>
            <person name="Oba Y."/>
            <person name="Sakakibara Y."/>
        </authorList>
    </citation>
    <scope>NUCLEOTIDE SEQUENCE</scope>
</reference>
<evidence type="ECO:0000313" key="1">
    <source>
        <dbReference type="EMBL" id="GAT47749.1"/>
    </source>
</evidence>
<organism evidence="1 2">
    <name type="scientific">Mycena chlorophos</name>
    <name type="common">Agaric fungus</name>
    <name type="synonym">Agaricus chlorophos</name>
    <dbReference type="NCBI Taxonomy" id="658473"/>
    <lineage>
        <taxon>Eukaryota</taxon>
        <taxon>Fungi</taxon>
        <taxon>Dikarya</taxon>
        <taxon>Basidiomycota</taxon>
        <taxon>Agaricomycotina</taxon>
        <taxon>Agaricomycetes</taxon>
        <taxon>Agaricomycetidae</taxon>
        <taxon>Agaricales</taxon>
        <taxon>Marasmiineae</taxon>
        <taxon>Mycenaceae</taxon>
        <taxon>Mycena</taxon>
    </lineage>
</organism>
<dbReference type="EMBL" id="DF843940">
    <property type="protein sequence ID" value="GAT47749.1"/>
    <property type="molecule type" value="Genomic_DNA"/>
</dbReference>
<keyword evidence="2" id="KW-1185">Reference proteome</keyword>
<protein>
    <submittedName>
        <fullName evidence="1">Uncharacterized protein</fullName>
    </submittedName>
</protein>
<proteinExistence type="predicted"/>
<gene>
    <name evidence="1" type="ORF">MCHLO_05195</name>
</gene>
<sequence length="437" mass="48834">MDDPLAEVSEIDWASLNHAYGAAIDIPQVLHHLAQPNLSEEELLGIYRDLYSKLYHQGTRYSASVATAPFLLRLADRPGTLQRQRLFQYLIVLAIGDPDSHMKQGGFNIAARRAEAEEMLEDGYVERKLDHIVDAQDDLDRHLREMRVMRRLIEQRIQQRQIGVQVYDAVKDGLPIFQRALNSSEVTLRAVALYALSWFPEEIEQTQSVLFEFIGKEQQEALRGTALYYLAFLQQSRSLAGEYPNPSLVHGLSEVFEQTQQGDFAHLCAALALGRLGAAQTPHIGELLRKIADPTYLSDFDSRDSDGVLPFIVPNTTYLVLTALRATRGCEFPNVPLTLAAALSTLSEESATSRLFGFTEIALRSAFDGKPLHNLPPFDSLSAPQQAVVRALAGITNFHWFFTQDDLCAKLGGWGLPDTLETIRAYASVTQAVYNEK</sequence>
<evidence type="ECO:0000313" key="2">
    <source>
        <dbReference type="Proteomes" id="UP000815677"/>
    </source>
</evidence>